<proteinExistence type="predicted"/>
<gene>
    <name evidence="2" type="ORF">Vbra_4310</name>
</gene>
<dbReference type="EMBL" id="CDMY01000395">
    <property type="protein sequence ID" value="CEM09681.1"/>
    <property type="molecule type" value="Genomic_DNA"/>
</dbReference>
<sequence>MDSFSGDGPGDIDGEKEYPYDGYDEFGYDGPQGIDDDLASVASVDVDDDLGDEPNPQDAQKSGRHYFGTEVAAEPYISSDEWMEIEKAFDWGKPKNKKAANPQEGM</sequence>
<accession>A0A0G4F9P4</accession>
<reference evidence="2 3" key="1">
    <citation type="submission" date="2014-11" db="EMBL/GenBank/DDBJ databases">
        <authorList>
            <person name="Zhu J."/>
            <person name="Qi W."/>
            <person name="Song R."/>
        </authorList>
    </citation>
    <scope>NUCLEOTIDE SEQUENCE [LARGE SCALE GENOMIC DNA]</scope>
</reference>
<evidence type="ECO:0000313" key="2">
    <source>
        <dbReference type="EMBL" id="CEM09681.1"/>
    </source>
</evidence>
<organism evidence="2 3">
    <name type="scientific">Vitrella brassicaformis (strain CCMP3155)</name>
    <dbReference type="NCBI Taxonomy" id="1169540"/>
    <lineage>
        <taxon>Eukaryota</taxon>
        <taxon>Sar</taxon>
        <taxon>Alveolata</taxon>
        <taxon>Colpodellida</taxon>
        <taxon>Vitrellaceae</taxon>
        <taxon>Vitrella</taxon>
    </lineage>
</organism>
<evidence type="ECO:0000313" key="3">
    <source>
        <dbReference type="Proteomes" id="UP000041254"/>
    </source>
</evidence>
<dbReference type="Proteomes" id="UP000041254">
    <property type="component" value="Unassembled WGS sequence"/>
</dbReference>
<dbReference type="VEuPathDB" id="CryptoDB:Vbra_4310"/>
<keyword evidence="3" id="KW-1185">Reference proteome</keyword>
<name>A0A0G4F9P4_VITBC</name>
<dbReference type="AlphaFoldDB" id="A0A0G4F9P4"/>
<evidence type="ECO:0000256" key="1">
    <source>
        <dbReference type="SAM" id="MobiDB-lite"/>
    </source>
</evidence>
<dbReference type="InParanoid" id="A0A0G4F9P4"/>
<protein>
    <submittedName>
        <fullName evidence="2">Uncharacterized protein</fullName>
    </submittedName>
</protein>
<feature type="region of interest" description="Disordered" evidence="1">
    <location>
        <begin position="1"/>
        <end position="67"/>
    </location>
</feature>